<evidence type="ECO:0008006" key="8">
    <source>
        <dbReference type="Google" id="ProtNLM"/>
    </source>
</evidence>
<reference evidence="6 7" key="1">
    <citation type="journal article" date="2021" name="Plant Biotechnol. J.">
        <title>Multi-omics assisted identification of the key and species-specific regulatory components of drought-tolerant mechanisms in Gossypium stocksii.</title>
        <authorList>
            <person name="Yu D."/>
            <person name="Ke L."/>
            <person name="Zhang D."/>
            <person name="Wu Y."/>
            <person name="Sun Y."/>
            <person name="Mei J."/>
            <person name="Sun J."/>
            <person name="Sun Y."/>
        </authorList>
    </citation>
    <scope>NUCLEOTIDE SEQUENCE [LARGE SCALE GENOMIC DNA]</scope>
    <source>
        <strain evidence="7">cv. E1</strain>
        <tissue evidence="6">Leaf</tissue>
    </source>
</reference>
<protein>
    <recommendedName>
        <fullName evidence="8">Protein kinase domain-containing protein</fullName>
    </recommendedName>
</protein>
<dbReference type="InterPro" id="IPR052101">
    <property type="entry name" value="Plant_StressResp_Kinase"/>
</dbReference>
<dbReference type="GO" id="GO:0005524">
    <property type="term" value="F:ATP binding"/>
    <property type="evidence" value="ECO:0007669"/>
    <property type="project" value="UniProtKB-KW"/>
</dbReference>
<evidence type="ECO:0000313" key="7">
    <source>
        <dbReference type="Proteomes" id="UP000828251"/>
    </source>
</evidence>
<dbReference type="PANTHER" id="PTHR47983:SF3">
    <property type="entry name" value="OS05G0135800 PROTEIN"/>
    <property type="match status" value="1"/>
</dbReference>
<organism evidence="6 7">
    <name type="scientific">Gossypium stocksii</name>
    <dbReference type="NCBI Taxonomy" id="47602"/>
    <lineage>
        <taxon>Eukaryota</taxon>
        <taxon>Viridiplantae</taxon>
        <taxon>Streptophyta</taxon>
        <taxon>Embryophyta</taxon>
        <taxon>Tracheophyta</taxon>
        <taxon>Spermatophyta</taxon>
        <taxon>Magnoliopsida</taxon>
        <taxon>eudicotyledons</taxon>
        <taxon>Gunneridae</taxon>
        <taxon>Pentapetalae</taxon>
        <taxon>rosids</taxon>
        <taxon>malvids</taxon>
        <taxon>Malvales</taxon>
        <taxon>Malvaceae</taxon>
        <taxon>Malvoideae</taxon>
        <taxon>Gossypium</taxon>
    </lineage>
</organism>
<dbReference type="AlphaFoldDB" id="A0A9D3ZZP0"/>
<keyword evidence="7" id="KW-1185">Reference proteome</keyword>
<evidence type="ECO:0000256" key="1">
    <source>
        <dbReference type="ARBA" id="ARBA00022553"/>
    </source>
</evidence>
<evidence type="ECO:0000313" key="6">
    <source>
        <dbReference type="EMBL" id="KAH1081126.1"/>
    </source>
</evidence>
<proteinExistence type="predicted"/>
<evidence type="ECO:0000256" key="3">
    <source>
        <dbReference type="ARBA" id="ARBA00022741"/>
    </source>
</evidence>
<dbReference type="GO" id="GO:0016301">
    <property type="term" value="F:kinase activity"/>
    <property type="evidence" value="ECO:0007669"/>
    <property type="project" value="UniProtKB-KW"/>
</dbReference>
<keyword evidence="3" id="KW-0547">Nucleotide-binding</keyword>
<dbReference type="SUPFAM" id="SSF56112">
    <property type="entry name" value="Protein kinase-like (PK-like)"/>
    <property type="match status" value="1"/>
</dbReference>
<keyword evidence="4" id="KW-0418">Kinase</keyword>
<dbReference type="EMBL" id="JAIQCV010000007">
    <property type="protein sequence ID" value="KAH1081126.1"/>
    <property type="molecule type" value="Genomic_DNA"/>
</dbReference>
<comment type="caution">
    <text evidence="6">The sequence shown here is derived from an EMBL/GenBank/DDBJ whole genome shotgun (WGS) entry which is preliminary data.</text>
</comment>
<dbReference type="Gene3D" id="1.10.510.10">
    <property type="entry name" value="Transferase(Phosphotransferase) domain 1"/>
    <property type="match status" value="1"/>
</dbReference>
<evidence type="ECO:0000256" key="2">
    <source>
        <dbReference type="ARBA" id="ARBA00022679"/>
    </source>
</evidence>
<evidence type="ECO:0000256" key="4">
    <source>
        <dbReference type="ARBA" id="ARBA00022777"/>
    </source>
</evidence>
<dbReference type="InterPro" id="IPR011009">
    <property type="entry name" value="Kinase-like_dom_sf"/>
</dbReference>
<sequence length="69" mass="7729">MDGRSRRKGVEGAQPCPALTWAQREKITVVAAEGLEYLHEKADPRIIYCDARLHLTRILGTVGYHAPEL</sequence>
<dbReference type="Proteomes" id="UP000828251">
    <property type="component" value="Unassembled WGS sequence"/>
</dbReference>
<gene>
    <name evidence="6" type="ORF">J1N35_020887</name>
</gene>
<accession>A0A9D3ZZP0</accession>
<keyword evidence="2" id="KW-0808">Transferase</keyword>
<dbReference type="OrthoDB" id="978966at2759"/>
<keyword evidence="5" id="KW-0067">ATP-binding</keyword>
<keyword evidence="1" id="KW-0597">Phosphoprotein</keyword>
<evidence type="ECO:0000256" key="5">
    <source>
        <dbReference type="ARBA" id="ARBA00022840"/>
    </source>
</evidence>
<dbReference type="PANTHER" id="PTHR47983">
    <property type="entry name" value="PTO-INTERACTING PROTEIN 1-LIKE"/>
    <property type="match status" value="1"/>
</dbReference>
<name>A0A9D3ZZP0_9ROSI</name>